<evidence type="ECO:0000256" key="10">
    <source>
        <dbReference type="RuleBase" id="RU003465"/>
    </source>
</evidence>
<keyword evidence="8" id="KW-0464">Manganese</keyword>
<gene>
    <name evidence="13" type="ORF">HETIRDRAFT_439966</name>
</gene>
<dbReference type="FunFam" id="3.60.40.10:FF:000016">
    <property type="entry name" value="Protein phosphatase 2C"/>
    <property type="match status" value="1"/>
</dbReference>
<dbReference type="AlphaFoldDB" id="W4K8A1"/>
<dbReference type="PANTHER" id="PTHR13832">
    <property type="entry name" value="PROTEIN PHOSPHATASE 2C"/>
    <property type="match status" value="1"/>
</dbReference>
<dbReference type="Pfam" id="PF00481">
    <property type="entry name" value="PP2C"/>
    <property type="match status" value="1"/>
</dbReference>
<dbReference type="OrthoDB" id="10264738at2759"/>
<evidence type="ECO:0000256" key="8">
    <source>
        <dbReference type="ARBA" id="ARBA00023211"/>
    </source>
</evidence>
<evidence type="ECO:0000256" key="4">
    <source>
        <dbReference type="ARBA" id="ARBA00013081"/>
    </source>
</evidence>
<reference evidence="13 14" key="1">
    <citation type="journal article" date="2012" name="New Phytol.">
        <title>Insight into trade-off between wood decay and parasitism from the genome of a fungal forest pathogen.</title>
        <authorList>
            <person name="Olson A."/>
            <person name="Aerts A."/>
            <person name="Asiegbu F."/>
            <person name="Belbahri L."/>
            <person name="Bouzid O."/>
            <person name="Broberg A."/>
            <person name="Canback B."/>
            <person name="Coutinho P.M."/>
            <person name="Cullen D."/>
            <person name="Dalman K."/>
            <person name="Deflorio G."/>
            <person name="van Diepen L.T."/>
            <person name="Dunand C."/>
            <person name="Duplessis S."/>
            <person name="Durling M."/>
            <person name="Gonthier P."/>
            <person name="Grimwood J."/>
            <person name="Fossdal C.G."/>
            <person name="Hansson D."/>
            <person name="Henrissat B."/>
            <person name="Hietala A."/>
            <person name="Himmelstrand K."/>
            <person name="Hoffmeister D."/>
            <person name="Hogberg N."/>
            <person name="James T.Y."/>
            <person name="Karlsson M."/>
            <person name="Kohler A."/>
            <person name="Kues U."/>
            <person name="Lee Y.H."/>
            <person name="Lin Y.C."/>
            <person name="Lind M."/>
            <person name="Lindquist E."/>
            <person name="Lombard V."/>
            <person name="Lucas S."/>
            <person name="Lunden K."/>
            <person name="Morin E."/>
            <person name="Murat C."/>
            <person name="Park J."/>
            <person name="Raffaello T."/>
            <person name="Rouze P."/>
            <person name="Salamov A."/>
            <person name="Schmutz J."/>
            <person name="Solheim H."/>
            <person name="Stahlberg J."/>
            <person name="Velez H."/>
            <person name="de Vries R.P."/>
            <person name="Wiebenga A."/>
            <person name="Woodward S."/>
            <person name="Yakovlev I."/>
            <person name="Garbelotto M."/>
            <person name="Martin F."/>
            <person name="Grigoriev I.V."/>
            <person name="Stenlid J."/>
        </authorList>
    </citation>
    <scope>NUCLEOTIDE SEQUENCE [LARGE SCALE GENOMIC DNA]</scope>
    <source>
        <strain evidence="13 14">TC 32-1</strain>
    </source>
</reference>
<evidence type="ECO:0000256" key="2">
    <source>
        <dbReference type="ARBA" id="ARBA00001946"/>
    </source>
</evidence>
<dbReference type="STRING" id="747525.W4K8A1"/>
<dbReference type="Gene3D" id="3.60.40.10">
    <property type="entry name" value="PPM-type phosphatase domain"/>
    <property type="match status" value="1"/>
</dbReference>
<keyword evidence="14" id="KW-1185">Reference proteome</keyword>
<evidence type="ECO:0000256" key="7">
    <source>
        <dbReference type="ARBA" id="ARBA00022912"/>
    </source>
</evidence>
<evidence type="ECO:0000256" key="6">
    <source>
        <dbReference type="ARBA" id="ARBA00022801"/>
    </source>
</evidence>
<keyword evidence="5" id="KW-0479">Metal-binding</keyword>
<dbReference type="PROSITE" id="PS01032">
    <property type="entry name" value="PPM_1"/>
    <property type="match status" value="1"/>
</dbReference>
<evidence type="ECO:0000259" key="12">
    <source>
        <dbReference type="PROSITE" id="PS51746"/>
    </source>
</evidence>
<dbReference type="InterPro" id="IPR001932">
    <property type="entry name" value="PPM-type_phosphatase-like_dom"/>
</dbReference>
<protein>
    <recommendedName>
        <fullName evidence="4">protein-serine/threonine phosphatase</fullName>
        <ecNumber evidence="4">3.1.3.16</ecNumber>
    </recommendedName>
</protein>
<dbReference type="eggNOG" id="KOG0698">
    <property type="taxonomic scope" value="Eukaryota"/>
</dbReference>
<proteinExistence type="inferred from homology"/>
<keyword evidence="7 10" id="KW-0904">Protein phosphatase</keyword>
<evidence type="ECO:0000313" key="14">
    <source>
        <dbReference type="Proteomes" id="UP000030671"/>
    </source>
</evidence>
<dbReference type="InterPro" id="IPR015655">
    <property type="entry name" value="PP2C"/>
</dbReference>
<dbReference type="InParanoid" id="W4K8A1"/>
<dbReference type="InterPro" id="IPR000222">
    <property type="entry name" value="PP2C_BS"/>
</dbReference>
<evidence type="ECO:0000256" key="1">
    <source>
        <dbReference type="ARBA" id="ARBA00001936"/>
    </source>
</evidence>
<dbReference type="KEGG" id="hir:HETIRDRAFT_439966"/>
<dbReference type="GO" id="GO:0004722">
    <property type="term" value="F:protein serine/threonine phosphatase activity"/>
    <property type="evidence" value="ECO:0007669"/>
    <property type="project" value="UniProtKB-EC"/>
</dbReference>
<dbReference type="GeneID" id="20675210"/>
<organism evidence="13 14">
    <name type="scientific">Heterobasidion irregulare (strain TC 32-1)</name>
    <dbReference type="NCBI Taxonomy" id="747525"/>
    <lineage>
        <taxon>Eukaryota</taxon>
        <taxon>Fungi</taxon>
        <taxon>Dikarya</taxon>
        <taxon>Basidiomycota</taxon>
        <taxon>Agaricomycotina</taxon>
        <taxon>Agaricomycetes</taxon>
        <taxon>Russulales</taxon>
        <taxon>Bondarzewiaceae</taxon>
        <taxon>Heterobasidion</taxon>
        <taxon>Heterobasidion annosum species complex</taxon>
    </lineage>
</organism>
<dbReference type="SUPFAM" id="SSF81606">
    <property type="entry name" value="PP2C-like"/>
    <property type="match status" value="1"/>
</dbReference>
<name>W4K8A1_HETIT</name>
<dbReference type="PANTHER" id="PTHR13832:SF565">
    <property type="entry name" value="AT28366P-RELATED"/>
    <property type="match status" value="1"/>
</dbReference>
<dbReference type="InterPro" id="IPR036457">
    <property type="entry name" value="PPM-type-like_dom_sf"/>
</dbReference>
<feature type="compositionally biased region" description="Polar residues" evidence="11">
    <location>
        <begin position="1"/>
        <end position="11"/>
    </location>
</feature>
<dbReference type="HOGENOM" id="CLU_013173_4_2_1"/>
<dbReference type="EC" id="3.1.3.16" evidence="4"/>
<dbReference type="RefSeq" id="XP_009546212.1">
    <property type="nucleotide sequence ID" value="XM_009547917.1"/>
</dbReference>
<dbReference type="Proteomes" id="UP000030671">
    <property type="component" value="Unassembled WGS sequence"/>
</dbReference>
<sequence>MGSTLSSPATEKNSESGEDARFAYGVTEMQGWRVTMEDAHAVALRLDEGEETNSFFAVYDGHGGGTVAKFAGQNVHQRLVKEESYREQKYEEAMKRAFLGTDEDILADPASAKDPSGCTAVAALITKENKIYVANAGDSRVVISVKGQVKALSDDHKPQNATESARIQAAGGFVEYGRVNGNLALSRAIGDFQYKKNLSIPPENQIITSNPEIMVHDITEEEEFLVLACDGIWDCLTSQQVVDVVRLQVAEGTPLPEICENICELCLSPDTSSGAGFGCDNMTIMIVAFLQGQTQQQWYEKIKDRVERKYGYRTPSTLPSLYSQSRLLAFKARRQALQLREERFAEMKRGKEAEKQRNSSFPTVNGRRVETYDWADGTVLTVTHLTTGSWRRCI</sequence>
<comment type="similarity">
    <text evidence="3 10">Belongs to the PP2C family.</text>
</comment>
<comment type="catalytic activity">
    <reaction evidence="9">
        <text>O-phospho-L-threonyl-[protein] + H2O = L-threonyl-[protein] + phosphate</text>
        <dbReference type="Rhea" id="RHEA:47004"/>
        <dbReference type="Rhea" id="RHEA-COMP:11060"/>
        <dbReference type="Rhea" id="RHEA-COMP:11605"/>
        <dbReference type="ChEBI" id="CHEBI:15377"/>
        <dbReference type="ChEBI" id="CHEBI:30013"/>
        <dbReference type="ChEBI" id="CHEBI:43474"/>
        <dbReference type="ChEBI" id="CHEBI:61977"/>
        <dbReference type="EC" id="3.1.3.16"/>
    </reaction>
    <physiologicalReaction direction="left-to-right" evidence="9">
        <dbReference type="Rhea" id="RHEA:47005"/>
    </physiologicalReaction>
</comment>
<feature type="domain" description="PPM-type phosphatase" evidence="12">
    <location>
        <begin position="23"/>
        <end position="289"/>
    </location>
</feature>
<dbReference type="SMART" id="SM00332">
    <property type="entry name" value="PP2Cc"/>
    <property type="match status" value="1"/>
</dbReference>
<evidence type="ECO:0000256" key="3">
    <source>
        <dbReference type="ARBA" id="ARBA00006702"/>
    </source>
</evidence>
<dbReference type="PROSITE" id="PS51746">
    <property type="entry name" value="PPM_2"/>
    <property type="match status" value="1"/>
</dbReference>
<dbReference type="GO" id="GO:0046872">
    <property type="term" value="F:metal ion binding"/>
    <property type="evidence" value="ECO:0007669"/>
    <property type="project" value="UniProtKB-KW"/>
</dbReference>
<evidence type="ECO:0000256" key="11">
    <source>
        <dbReference type="SAM" id="MobiDB-lite"/>
    </source>
</evidence>
<evidence type="ECO:0000256" key="9">
    <source>
        <dbReference type="ARBA" id="ARBA00048832"/>
    </source>
</evidence>
<dbReference type="CDD" id="cd00143">
    <property type="entry name" value="PP2Cc"/>
    <property type="match status" value="1"/>
</dbReference>
<dbReference type="FunCoup" id="W4K8A1">
    <property type="interactions" value="884"/>
</dbReference>
<accession>W4K8A1</accession>
<feature type="region of interest" description="Disordered" evidence="11">
    <location>
        <begin position="1"/>
        <end position="20"/>
    </location>
</feature>
<comment type="cofactor">
    <cofactor evidence="2">
        <name>Mg(2+)</name>
        <dbReference type="ChEBI" id="CHEBI:18420"/>
    </cofactor>
</comment>
<evidence type="ECO:0000313" key="13">
    <source>
        <dbReference type="EMBL" id="ETW81580.1"/>
    </source>
</evidence>
<comment type="cofactor">
    <cofactor evidence="1">
        <name>Mn(2+)</name>
        <dbReference type="ChEBI" id="CHEBI:29035"/>
    </cofactor>
</comment>
<evidence type="ECO:0000256" key="5">
    <source>
        <dbReference type="ARBA" id="ARBA00022723"/>
    </source>
</evidence>
<keyword evidence="6 10" id="KW-0378">Hydrolase</keyword>
<dbReference type="EMBL" id="KI925458">
    <property type="protein sequence ID" value="ETW81580.1"/>
    <property type="molecule type" value="Genomic_DNA"/>
</dbReference>